<dbReference type="Gene3D" id="3.10.105.10">
    <property type="entry name" value="Dipeptide-binding Protein, Domain 3"/>
    <property type="match status" value="1"/>
</dbReference>
<dbReference type="Pfam" id="PF00496">
    <property type="entry name" value="SBP_bac_5"/>
    <property type="match status" value="1"/>
</dbReference>
<dbReference type="EMBL" id="AFZX01000141">
    <property type="protein sequence ID" value="EHL03922.1"/>
    <property type="molecule type" value="Genomic_DNA"/>
</dbReference>
<evidence type="ECO:0000256" key="4">
    <source>
        <dbReference type="ARBA" id="ARBA00022729"/>
    </source>
</evidence>
<dbReference type="GO" id="GO:0015675">
    <property type="term" value="P:nickel cation transport"/>
    <property type="evidence" value="ECO:0007669"/>
    <property type="project" value="InterPro"/>
</dbReference>
<dbReference type="InterPro" id="IPR039424">
    <property type="entry name" value="SBP_5"/>
</dbReference>
<name>G9XWP7_DESHA</name>
<evidence type="ECO:0000256" key="5">
    <source>
        <dbReference type="SAM" id="SignalP"/>
    </source>
</evidence>
<dbReference type="InterPro" id="IPR030678">
    <property type="entry name" value="Peptide/Ni-bd"/>
</dbReference>
<accession>G9XWP7</accession>
<dbReference type="PROSITE" id="PS01040">
    <property type="entry name" value="SBP_BACTERIAL_5"/>
    <property type="match status" value="1"/>
</dbReference>
<keyword evidence="3" id="KW-0813">Transport</keyword>
<gene>
    <name evidence="7" type="ORF">HMPREF0322_05414</name>
</gene>
<dbReference type="InterPro" id="IPR011980">
    <property type="entry name" value="CntA-like"/>
</dbReference>
<comment type="similarity">
    <text evidence="2">Belongs to the bacterial solute-binding protein 5 family.</text>
</comment>
<dbReference type="HOGENOM" id="CLU_017028_7_5_9"/>
<feature type="signal peptide" evidence="5">
    <location>
        <begin position="1"/>
        <end position="39"/>
    </location>
</feature>
<organism evidence="7 8">
    <name type="scientific">Desulfitobacterium hafniense DP7</name>
    <dbReference type="NCBI Taxonomy" id="537010"/>
    <lineage>
        <taxon>Bacteria</taxon>
        <taxon>Bacillati</taxon>
        <taxon>Bacillota</taxon>
        <taxon>Clostridia</taxon>
        <taxon>Eubacteriales</taxon>
        <taxon>Desulfitobacteriaceae</taxon>
        <taxon>Desulfitobacterium</taxon>
    </lineage>
</organism>
<dbReference type="SUPFAM" id="SSF53850">
    <property type="entry name" value="Periplasmic binding protein-like II"/>
    <property type="match status" value="1"/>
</dbReference>
<feature type="domain" description="Solute-binding protein family 5" evidence="6">
    <location>
        <begin position="106"/>
        <end position="478"/>
    </location>
</feature>
<comment type="subcellular location">
    <subcellularLocation>
        <location evidence="1">Cell membrane</location>
        <topology evidence="1">Lipid-anchor</topology>
    </subcellularLocation>
</comment>
<dbReference type="AlphaFoldDB" id="G9XWP7"/>
<dbReference type="PIRSF" id="PIRSF002741">
    <property type="entry name" value="MppA"/>
    <property type="match status" value="1"/>
</dbReference>
<dbReference type="GO" id="GO:1904680">
    <property type="term" value="F:peptide transmembrane transporter activity"/>
    <property type="evidence" value="ECO:0007669"/>
    <property type="project" value="TreeGrafter"/>
</dbReference>
<comment type="caution">
    <text evidence="7">The sequence shown here is derived from an EMBL/GenBank/DDBJ whole genome shotgun (WGS) entry which is preliminary data.</text>
</comment>
<dbReference type="Proteomes" id="UP000004416">
    <property type="component" value="Unassembled WGS sequence"/>
</dbReference>
<protein>
    <submittedName>
        <fullName evidence="7">Putative nickel ABC transporter, periplasmic nickel-binding protein</fullName>
    </submittedName>
</protein>
<evidence type="ECO:0000256" key="2">
    <source>
        <dbReference type="ARBA" id="ARBA00005695"/>
    </source>
</evidence>
<dbReference type="PATRIC" id="fig|537010.4.peg.5045"/>
<evidence type="ECO:0000256" key="1">
    <source>
        <dbReference type="ARBA" id="ARBA00004193"/>
    </source>
</evidence>
<evidence type="ECO:0000313" key="7">
    <source>
        <dbReference type="EMBL" id="EHL03922.1"/>
    </source>
</evidence>
<keyword evidence="4 5" id="KW-0732">Signal</keyword>
<dbReference type="GO" id="GO:0020037">
    <property type="term" value="F:heme binding"/>
    <property type="evidence" value="ECO:0007669"/>
    <property type="project" value="InterPro"/>
</dbReference>
<dbReference type="PANTHER" id="PTHR30290:SF9">
    <property type="entry name" value="OLIGOPEPTIDE-BINDING PROTEIN APPA"/>
    <property type="match status" value="1"/>
</dbReference>
<dbReference type="Gene3D" id="3.40.190.10">
    <property type="entry name" value="Periplasmic binding protein-like II"/>
    <property type="match status" value="1"/>
</dbReference>
<sequence length="565" mass="61841">MKGMLSMKMNMNMKIKMRTKRWLAVVLSGVLVFSLAACSQDVSHQGGSQTSGSGEQAVHLNLPESWGFESFYPVITPANSSSGYGITYYLTSFYDTLVTYDEKGELAGLLAEEWSVSTDGKVYTFKLREGVKFSDGTPLTAEDAARSLLAVPVNLGQYNGGYGKLSTIIADAVAKDDHTVELHLTQPYYSTLRDLCLANPFAIVSSEQLNGDLTAKASFNTVSYGTGPYMYGGDGDGKKYTFVRNPHYWGERPDVDSFTIKVIADNDAKVLALKNGELDFMSGIAKVSSESYQEMKNTKGFGAAVDKAPTQTYYLGYNLKNPLFAEQVVREAMAAAIDKGNIVEGIFGGIHEQADTFFAQSLPYCDVEQTTYEFDLAKANRLLDDAGYVDKDGDGIREINGTRLAAEFVYQTESVANNDMVVYLCDQFKKIGVELTPKSAPMMEWYAMITGGQYGVTVFKTQGGYYDPANIVSAMNPSQSMDPIIMQAGGFLPDGVNLINEVNSTTDEARIEEIYATILNTIADNCLMTPLYYTHQVALYNNKVAGYDFPGDASFTSIQNIKAAK</sequence>
<dbReference type="InterPro" id="IPR023765">
    <property type="entry name" value="SBP_5_CS"/>
</dbReference>
<dbReference type="CDD" id="cd08489">
    <property type="entry name" value="PBP2_NikA"/>
    <property type="match status" value="1"/>
</dbReference>
<dbReference type="GO" id="GO:0016151">
    <property type="term" value="F:nickel cation binding"/>
    <property type="evidence" value="ECO:0007669"/>
    <property type="project" value="InterPro"/>
</dbReference>
<evidence type="ECO:0000313" key="8">
    <source>
        <dbReference type="Proteomes" id="UP000004416"/>
    </source>
</evidence>
<dbReference type="GO" id="GO:0015833">
    <property type="term" value="P:peptide transport"/>
    <property type="evidence" value="ECO:0007669"/>
    <property type="project" value="TreeGrafter"/>
</dbReference>
<evidence type="ECO:0000259" key="6">
    <source>
        <dbReference type="Pfam" id="PF00496"/>
    </source>
</evidence>
<feature type="chain" id="PRO_5039551182" evidence="5">
    <location>
        <begin position="40"/>
        <end position="565"/>
    </location>
</feature>
<evidence type="ECO:0000256" key="3">
    <source>
        <dbReference type="ARBA" id="ARBA00022448"/>
    </source>
</evidence>
<proteinExistence type="inferred from homology"/>
<dbReference type="GO" id="GO:0042597">
    <property type="term" value="C:periplasmic space"/>
    <property type="evidence" value="ECO:0007669"/>
    <property type="project" value="UniProtKB-ARBA"/>
</dbReference>
<reference evidence="7 8" key="1">
    <citation type="submission" date="2011-08" db="EMBL/GenBank/DDBJ databases">
        <authorList>
            <person name="Weinstock G."/>
            <person name="Sodergren E."/>
            <person name="Clifton S."/>
            <person name="Fulton L."/>
            <person name="Fulton B."/>
            <person name="Courtney L."/>
            <person name="Fronick C."/>
            <person name="Harrison M."/>
            <person name="Strong C."/>
            <person name="Farmer C."/>
            <person name="Delahaunty K."/>
            <person name="Markovic C."/>
            <person name="Hall O."/>
            <person name="Minx P."/>
            <person name="Tomlinson C."/>
            <person name="Mitreva M."/>
            <person name="Hou S."/>
            <person name="Chen J."/>
            <person name="Wollam A."/>
            <person name="Pepin K.H."/>
            <person name="Johnson M."/>
            <person name="Bhonagiri V."/>
            <person name="Zhang X."/>
            <person name="Suruliraj S."/>
            <person name="Warren W."/>
            <person name="Chinwalla A."/>
            <person name="Mardis E.R."/>
            <person name="Wilson R.K."/>
        </authorList>
    </citation>
    <scope>NUCLEOTIDE SEQUENCE [LARGE SCALE GENOMIC DNA]</scope>
    <source>
        <strain evidence="7 8">DP7</strain>
    </source>
</reference>
<dbReference type="PANTHER" id="PTHR30290">
    <property type="entry name" value="PERIPLASMIC BINDING COMPONENT OF ABC TRANSPORTER"/>
    <property type="match status" value="1"/>
</dbReference>
<dbReference type="GO" id="GO:0043190">
    <property type="term" value="C:ATP-binding cassette (ABC) transporter complex"/>
    <property type="evidence" value="ECO:0007669"/>
    <property type="project" value="InterPro"/>
</dbReference>
<dbReference type="InterPro" id="IPR000914">
    <property type="entry name" value="SBP_5_dom"/>
</dbReference>